<dbReference type="Proteomes" id="UP000759537">
    <property type="component" value="Unassembled WGS sequence"/>
</dbReference>
<evidence type="ECO:0008006" key="4">
    <source>
        <dbReference type="Google" id="ProtNLM"/>
    </source>
</evidence>
<organism evidence="2 3">
    <name type="scientific">Russula ochroleuca</name>
    <dbReference type="NCBI Taxonomy" id="152965"/>
    <lineage>
        <taxon>Eukaryota</taxon>
        <taxon>Fungi</taxon>
        <taxon>Dikarya</taxon>
        <taxon>Basidiomycota</taxon>
        <taxon>Agaricomycotina</taxon>
        <taxon>Agaricomycetes</taxon>
        <taxon>Russulales</taxon>
        <taxon>Russulaceae</taxon>
        <taxon>Russula</taxon>
    </lineage>
</organism>
<accession>A0A9P5JZ49</accession>
<evidence type="ECO:0000256" key="1">
    <source>
        <dbReference type="SAM" id="SignalP"/>
    </source>
</evidence>
<evidence type="ECO:0000313" key="2">
    <source>
        <dbReference type="EMBL" id="KAF8473041.1"/>
    </source>
</evidence>
<protein>
    <recommendedName>
        <fullName evidence="4">Secreted protein</fullName>
    </recommendedName>
</protein>
<gene>
    <name evidence="2" type="ORF">DFH94DRAFT_148892</name>
</gene>
<dbReference type="EMBL" id="WHVB01000019">
    <property type="protein sequence ID" value="KAF8473041.1"/>
    <property type="molecule type" value="Genomic_DNA"/>
</dbReference>
<keyword evidence="1" id="KW-0732">Signal</keyword>
<reference evidence="2" key="1">
    <citation type="submission" date="2019-10" db="EMBL/GenBank/DDBJ databases">
        <authorList>
            <consortium name="DOE Joint Genome Institute"/>
            <person name="Kuo A."/>
            <person name="Miyauchi S."/>
            <person name="Kiss E."/>
            <person name="Drula E."/>
            <person name="Kohler A."/>
            <person name="Sanchez-Garcia M."/>
            <person name="Andreopoulos B."/>
            <person name="Barry K.W."/>
            <person name="Bonito G."/>
            <person name="Buee M."/>
            <person name="Carver A."/>
            <person name="Chen C."/>
            <person name="Cichocki N."/>
            <person name="Clum A."/>
            <person name="Culley D."/>
            <person name="Crous P.W."/>
            <person name="Fauchery L."/>
            <person name="Girlanda M."/>
            <person name="Hayes R."/>
            <person name="Keri Z."/>
            <person name="LaButti K."/>
            <person name="Lipzen A."/>
            <person name="Lombard V."/>
            <person name="Magnuson J."/>
            <person name="Maillard F."/>
            <person name="Morin E."/>
            <person name="Murat C."/>
            <person name="Nolan M."/>
            <person name="Ohm R."/>
            <person name="Pangilinan J."/>
            <person name="Pereira M."/>
            <person name="Perotto S."/>
            <person name="Peter M."/>
            <person name="Riley R."/>
            <person name="Sitrit Y."/>
            <person name="Stielow B."/>
            <person name="Szollosi G."/>
            <person name="Zifcakova L."/>
            <person name="Stursova M."/>
            <person name="Spatafora J.W."/>
            <person name="Tedersoo L."/>
            <person name="Vaario L.-M."/>
            <person name="Yamada A."/>
            <person name="Yan M."/>
            <person name="Wang P."/>
            <person name="Xu J."/>
            <person name="Bruns T."/>
            <person name="Baldrian P."/>
            <person name="Vilgalys R."/>
            <person name="Henrissat B."/>
            <person name="Grigoriev I.V."/>
            <person name="Hibbett D."/>
            <person name="Nagy L.G."/>
            <person name="Martin F.M."/>
        </authorList>
    </citation>
    <scope>NUCLEOTIDE SEQUENCE</scope>
    <source>
        <strain evidence="2">Prilba</strain>
    </source>
</reference>
<feature type="signal peptide" evidence="1">
    <location>
        <begin position="1"/>
        <end position="19"/>
    </location>
</feature>
<sequence>MRARQRMMWQRAWIMCACARRVGAAARAACRPSLRTTSMAAGMSSWRTVCLETLTAPGCGFCECLAGTRRAGPARRHKSVVGGHDRKISRCRRSAWSAMGKRVNGGRTRPVGYAPMTLQRQFGLVNVKVLAGPEEKSELSYIRPRVTPRRCMWLRASTSWAT</sequence>
<reference evidence="2" key="2">
    <citation type="journal article" date="2020" name="Nat. Commun.">
        <title>Large-scale genome sequencing of mycorrhizal fungi provides insights into the early evolution of symbiotic traits.</title>
        <authorList>
            <person name="Miyauchi S."/>
            <person name="Kiss E."/>
            <person name="Kuo A."/>
            <person name="Drula E."/>
            <person name="Kohler A."/>
            <person name="Sanchez-Garcia M."/>
            <person name="Morin E."/>
            <person name="Andreopoulos B."/>
            <person name="Barry K.W."/>
            <person name="Bonito G."/>
            <person name="Buee M."/>
            <person name="Carver A."/>
            <person name="Chen C."/>
            <person name="Cichocki N."/>
            <person name="Clum A."/>
            <person name="Culley D."/>
            <person name="Crous P.W."/>
            <person name="Fauchery L."/>
            <person name="Girlanda M."/>
            <person name="Hayes R.D."/>
            <person name="Keri Z."/>
            <person name="LaButti K."/>
            <person name="Lipzen A."/>
            <person name="Lombard V."/>
            <person name="Magnuson J."/>
            <person name="Maillard F."/>
            <person name="Murat C."/>
            <person name="Nolan M."/>
            <person name="Ohm R.A."/>
            <person name="Pangilinan J."/>
            <person name="Pereira M.F."/>
            <person name="Perotto S."/>
            <person name="Peter M."/>
            <person name="Pfister S."/>
            <person name="Riley R."/>
            <person name="Sitrit Y."/>
            <person name="Stielow J.B."/>
            <person name="Szollosi G."/>
            <person name="Zifcakova L."/>
            <person name="Stursova M."/>
            <person name="Spatafora J.W."/>
            <person name="Tedersoo L."/>
            <person name="Vaario L.M."/>
            <person name="Yamada A."/>
            <person name="Yan M."/>
            <person name="Wang P."/>
            <person name="Xu J."/>
            <person name="Bruns T."/>
            <person name="Baldrian P."/>
            <person name="Vilgalys R."/>
            <person name="Dunand C."/>
            <person name="Henrissat B."/>
            <person name="Grigoriev I.V."/>
            <person name="Hibbett D."/>
            <person name="Nagy L.G."/>
            <person name="Martin F.M."/>
        </authorList>
    </citation>
    <scope>NUCLEOTIDE SEQUENCE</scope>
    <source>
        <strain evidence="2">Prilba</strain>
    </source>
</reference>
<name>A0A9P5JZ49_9AGAM</name>
<evidence type="ECO:0000313" key="3">
    <source>
        <dbReference type="Proteomes" id="UP000759537"/>
    </source>
</evidence>
<keyword evidence="3" id="KW-1185">Reference proteome</keyword>
<dbReference type="AlphaFoldDB" id="A0A9P5JZ49"/>
<proteinExistence type="predicted"/>
<comment type="caution">
    <text evidence="2">The sequence shown here is derived from an EMBL/GenBank/DDBJ whole genome shotgun (WGS) entry which is preliminary data.</text>
</comment>
<feature type="chain" id="PRO_5040238659" description="Secreted protein" evidence="1">
    <location>
        <begin position="20"/>
        <end position="162"/>
    </location>
</feature>